<dbReference type="Pfam" id="PF00112">
    <property type="entry name" value="Peptidase_C1"/>
    <property type="match status" value="1"/>
</dbReference>
<dbReference type="InterPro" id="IPR038765">
    <property type="entry name" value="Papain-like_cys_pep_sf"/>
</dbReference>
<protein>
    <recommendedName>
        <fullName evidence="6">Peptidase C1A papain C-terminal domain-containing protein</fullName>
    </recommendedName>
</protein>
<dbReference type="EMBL" id="JADGMS010000007">
    <property type="protein sequence ID" value="KAF9678534.1"/>
    <property type="molecule type" value="Genomic_DNA"/>
</dbReference>
<evidence type="ECO:0000313" key="7">
    <source>
        <dbReference type="EMBL" id="KAF9678534.1"/>
    </source>
</evidence>
<name>A0A835JZD0_9ROSI</name>
<dbReference type="GO" id="GO:0008234">
    <property type="term" value="F:cysteine-type peptidase activity"/>
    <property type="evidence" value="ECO:0007669"/>
    <property type="project" value="UniProtKB-KW"/>
</dbReference>
<evidence type="ECO:0000256" key="2">
    <source>
        <dbReference type="ARBA" id="ARBA00022670"/>
    </source>
</evidence>
<dbReference type="Proteomes" id="UP000657918">
    <property type="component" value="Unassembled WGS sequence"/>
</dbReference>
<keyword evidence="8" id="KW-1185">Reference proteome</keyword>
<feature type="region of interest" description="Disordered" evidence="5">
    <location>
        <begin position="1"/>
        <end position="25"/>
    </location>
</feature>
<proteinExistence type="inferred from homology"/>
<evidence type="ECO:0000259" key="6">
    <source>
        <dbReference type="Pfam" id="PF00112"/>
    </source>
</evidence>
<feature type="compositionally biased region" description="Polar residues" evidence="5">
    <location>
        <begin position="1"/>
        <end position="13"/>
    </location>
</feature>
<evidence type="ECO:0000313" key="8">
    <source>
        <dbReference type="Proteomes" id="UP000657918"/>
    </source>
</evidence>
<dbReference type="InterPro" id="IPR000668">
    <property type="entry name" value="Peptidase_C1A_C"/>
</dbReference>
<feature type="domain" description="Peptidase C1A papain C-terminal" evidence="6">
    <location>
        <begin position="1"/>
        <end position="101"/>
    </location>
</feature>
<dbReference type="InterPro" id="IPR013128">
    <property type="entry name" value="Peptidase_C1A"/>
</dbReference>
<dbReference type="AlphaFoldDB" id="A0A835JZD0"/>
<evidence type="ECO:0000256" key="4">
    <source>
        <dbReference type="ARBA" id="ARBA00022807"/>
    </source>
</evidence>
<keyword evidence="2" id="KW-0645">Protease</keyword>
<sequence length="101" mass="10595">MEASWTMHSNNGGLDNENDYPYLGNDDTCDKDKMKSKAVSTDGYENVLPSDDEKALQKAVAHQPASVAIEASNGMALQFYQSGVLTGGCGAALDHGAVVVG</sequence>
<keyword evidence="4" id="KW-0788">Thiol protease</keyword>
<reference evidence="7 8" key="1">
    <citation type="submission" date="2020-10" db="EMBL/GenBank/DDBJ databases">
        <title>Plant Genome Project.</title>
        <authorList>
            <person name="Zhang R.-G."/>
        </authorList>
    </citation>
    <scope>NUCLEOTIDE SEQUENCE [LARGE SCALE GENOMIC DNA]</scope>
    <source>
        <strain evidence="7">FAFU-HL-1</strain>
        <tissue evidence="7">Leaf</tissue>
    </source>
</reference>
<organism evidence="7 8">
    <name type="scientific">Salix dunnii</name>
    <dbReference type="NCBI Taxonomy" id="1413687"/>
    <lineage>
        <taxon>Eukaryota</taxon>
        <taxon>Viridiplantae</taxon>
        <taxon>Streptophyta</taxon>
        <taxon>Embryophyta</taxon>
        <taxon>Tracheophyta</taxon>
        <taxon>Spermatophyta</taxon>
        <taxon>Magnoliopsida</taxon>
        <taxon>eudicotyledons</taxon>
        <taxon>Gunneridae</taxon>
        <taxon>Pentapetalae</taxon>
        <taxon>rosids</taxon>
        <taxon>fabids</taxon>
        <taxon>Malpighiales</taxon>
        <taxon>Salicaceae</taxon>
        <taxon>Saliceae</taxon>
        <taxon>Salix</taxon>
    </lineage>
</organism>
<dbReference type="SUPFAM" id="SSF54001">
    <property type="entry name" value="Cysteine proteinases"/>
    <property type="match status" value="1"/>
</dbReference>
<gene>
    <name evidence="7" type="ORF">SADUNF_Sadunf07G0044800</name>
</gene>
<accession>A0A835JZD0</accession>
<keyword evidence="3" id="KW-0378">Hydrolase</keyword>
<dbReference type="GO" id="GO:0006508">
    <property type="term" value="P:proteolysis"/>
    <property type="evidence" value="ECO:0007669"/>
    <property type="project" value="UniProtKB-KW"/>
</dbReference>
<evidence type="ECO:0000256" key="1">
    <source>
        <dbReference type="ARBA" id="ARBA00008455"/>
    </source>
</evidence>
<dbReference type="OrthoDB" id="1430743at2759"/>
<comment type="similarity">
    <text evidence="1">Belongs to the peptidase C1 family.</text>
</comment>
<dbReference type="Gene3D" id="3.90.70.10">
    <property type="entry name" value="Cysteine proteinases"/>
    <property type="match status" value="1"/>
</dbReference>
<evidence type="ECO:0000256" key="5">
    <source>
        <dbReference type="SAM" id="MobiDB-lite"/>
    </source>
</evidence>
<comment type="caution">
    <text evidence="7">The sequence shown here is derived from an EMBL/GenBank/DDBJ whole genome shotgun (WGS) entry which is preliminary data.</text>
</comment>
<evidence type="ECO:0000256" key="3">
    <source>
        <dbReference type="ARBA" id="ARBA00022801"/>
    </source>
</evidence>
<dbReference type="PANTHER" id="PTHR12411">
    <property type="entry name" value="CYSTEINE PROTEASE FAMILY C1-RELATED"/>
    <property type="match status" value="1"/>
</dbReference>